<name>A0A7W7ACF7_9SPHN</name>
<dbReference type="InterPro" id="IPR045982">
    <property type="entry name" value="DUF5938"/>
</dbReference>
<dbReference type="InterPro" id="IPR005097">
    <property type="entry name" value="Sacchrp_dh_NADP-bd"/>
</dbReference>
<proteinExistence type="predicted"/>
<gene>
    <name evidence="2" type="ORF">GGR37_002679</name>
</gene>
<organism evidence="2 3">
    <name type="scientific">Novosphingobium taihuense</name>
    <dbReference type="NCBI Taxonomy" id="260085"/>
    <lineage>
        <taxon>Bacteria</taxon>
        <taxon>Pseudomonadati</taxon>
        <taxon>Pseudomonadota</taxon>
        <taxon>Alphaproteobacteria</taxon>
        <taxon>Sphingomonadales</taxon>
        <taxon>Sphingomonadaceae</taxon>
        <taxon>Novosphingobium</taxon>
    </lineage>
</organism>
<feature type="domain" description="Rhodanese" evidence="1">
    <location>
        <begin position="5"/>
        <end position="39"/>
    </location>
</feature>
<dbReference type="RefSeq" id="WP_144904904.1">
    <property type="nucleotide sequence ID" value="NZ_JACHOA010000005.1"/>
</dbReference>
<evidence type="ECO:0000313" key="2">
    <source>
        <dbReference type="EMBL" id="MBB4614392.1"/>
    </source>
</evidence>
<dbReference type="Pfam" id="PF19362">
    <property type="entry name" value="DUF5938"/>
    <property type="match status" value="1"/>
</dbReference>
<reference evidence="2 3" key="1">
    <citation type="submission" date="2020-08" db="EMBL/GenBank/DDBJ databases">
        <title>Genomic Encyclopedia of Type Strains, Phase IV (KMG-IV): sequencing the most valuable type-strain genomes for metagenomic binning, comparative biology and taxonomic classification.</title>
        <authorList>
            <person name="Goeker M."/>
        </authorList>
    </citation>
    <scope>NUCLEOTIDE SEQUENCE [LARGE SCALE GENOMIC DNA]</scope>
    <source>
        <strain evidence="2 3">DSM 17507</strain>
    </source>
</reference>
<dbReference type="SUPFAM" id="SSF51735">
    <property type="entry name" value="NAD(P)-binding Rossmann-fold domains"/>
    <property type="match status" value="1"/>
</dbReference>
<sequence length="372" mass="40373">MNDIEVVLYGASGYTGEHVMWKLAELGIPFIAAGRNAARLKARIDAQPELKGARYEIVEVAHDEAALTQLLHGRKVVHNLVGPYMQFGEPVVRAALAAGCHYLDATGEQDWKIHLRDSYGKAFADKGLVLAPATSSMWVSGLLAAESVLDKPGVDSVDILYTLHGVPSAASTLSFMRMCCQPQLRLVDNVMTPWPAGAHYPVNVPGVHQVLTALPWSGGGESLFYEHDDRVINCSTLVTFRNQGLMAMLVPKMQEFAEKYAHLSAEEQEAATNAWAMEIAPQGDMPREDYSQHRVLFTCHGRGTLVARSTATWGVTGYVMTGLIGVTTIDTLLKNRQRAVGFQPATSVVGPKVMRAALEDGGVFGQMTAIIP</sequence>
<dbReference type="PANTHER" id="PTHR43781">
    <property type="entry name" value="SACCHAROPINE DEHYDROGENASE"/>
    <property type="match status" value="1"/>
</dbReference>
<dbReference type="Pfam" id="PF03435">
    <property type="entry name" value="Sacchrp_dh_NADP"/>
    <property type="match status" value="1"/>
</dbReference>
<dbReference type="PANTHER" id="PTHR43781:SF1">
    <property type="entry name" value="SACCHAROPINE DEHYDROGENASE"/>
    <property type="match status" value="1"/>
</dbReference>
<dbReference type="PROSITE" id="PS50206">
    <property type="entry name" value="RHODANESE_3"/>
    <property type="match status" value="1"/>
</dbReference>
<dbReference type="InterPro" id="IPR001763">
    <property type="entry name" value="Rhodanese-like_dom"/>
</dbReference>
<protein>
    <recommendedName>
        <fullName evidence="1">Rhodanese domain-containing protein</fullName>
    </recommendedName>
</protein>
<comment type="caution">
    <text evidence="2">The sequence shown here is derived from an EMBL/GenBank/DDBJ whole genome shotgun (WGS) entry which is preliminary data.</text>
</comment>
<evidence type="ECO:0000259" key="1">
    <source>
        <dbReference type="PROSITE" id="PS50206"/>
    </source>
</evidence>
<dbReference type="OrthoDB" id="4420885at2"/>
<dbReference type="InterPro" id="IPR036291">
    <property type="entry name" value="NAD(P)-bd_dom_sf"/>
</dbReference>
<keyword evidence="3" id="KW-1185">Reference proteome</keyword>
<dbReference type="Gene3D" id="3.40.50.720">
    <property type="entry name" value="NAD(P)-binding Rossmann-like Domain"/>
    <property type="match status" value="1"/>
</dbReference>
<evidence type="ECO:0000313" key="3">
    <source>
        <dbReference type="Proteomes" id="UP000538566"/>
    </source>
</evidence>
<dbReference type="AlphaFoldDB" id="A0A7W7ACF7"/>
<dbReference type="Proteomes" id="UP000538566">
    <property type="component" value="Unassembled WGS sequence"/>
</dbReference>
<dbReference type="EMBL" id="JACHOA010000005">
    <property type="protein sequence ID" value="MBB4614392.1"/>
    <property type="molecule type" value="Genomic_DNA"/>
</dbReference>
<accession>A0A7W7ACF7</accession>